<organism evidence="1 2">
    <name type="scientific">Pseudoneobacillus rhizosphaerae</name>
    <dbReference type="NCBI Taxonomy" id="2880968"/>
    <lineage>
        <taxon>Bacteria</taxon>
        <taxon>Bacillati</taxon>
        <taxon>Bacillota</taxon>
        <taxon>Bacilli</taxon>
        <taxon>Bacillales</taxon>
        <taxon>Bacillaceae</taxon>
        <taxon>Pseudoneobacillus</taxon>
    </lineage>
</organism>
<dbReference type="InterPro" id="IPR000836">
    <property type="entry name" value="PRTase_dom"/>
</dbReference>
<dbReference type="InterPro" id="IPR023214">
    <property type="entry name" value="HAD_sf"/>
</dbReference>
<protein>
    <recommendedName>
        <fullName evidence="3">Phosphoribosyltransferase</fullName>
    </recommendedName>
</protein>
<dbReference type="Gene3D" id="3.40.50.2020">
    <property type="match status" value="1"/>
</dbReference>
<name>A0A9C7L9N3_9BACI</name>
<gene>
    <name evidence="1" type="ORF">NEOCIP111885_00273</name>
</gene>
<dbReference type="RefSeq" id="WP_230494877.1">
    <property type="nucleotide sequence ID" value="NZ_CAKJTG010000002.1"/>
</dbReference>
<accession>A0A9C7L9N3</accession>
<dbReference type="Proteomes" id="UP000789845">
    <property type="component" value="Unassembled WGS sequence"/>
</dbReference>
<dbReference type="InterPro" id="IPR029057">
    <property type="entry name" value="PRTase-like"/>
</dbReference>
<evidence type="ECO:0008006" key="3">
    <source>
        <dbReference type="Google" id="ProtNLM"/>
    </source>
</evidence>
<keyword evidence="2" id="KW-1185">Reference proteome</keyword>
<reference evidence="1" key="1">
    <citation type="submission" date="2021-10" db="EMBL/GenBank/DDBJ databases">
        <authorList>
            <person name="Criscuolo A."/>
        </authorList>
    </citation>
    <scope>NUCLEOTIDE SEQUENCE</scope>
    <source>
        <strain evidence="1">CIP111885</strain>
    </source>
</reference>
<sequence>MNYRSYSDLSNLIKNKIPMFQSKNFDLIVGVPRSGMIPAYIIALHLNKKCCDVETLINNYPLKTGSTRNAKNDIKYPSQAINILLVDDSICRGTSLANELSKIPAELKVKITTLAIYSSERERSDVNLYLEYLPMPRVFEWNIFHHNVLERSCFDIDGVLCIDPSEEQNDDGEKYIEFIKNAPSLFLPTGRINCLVTSRLEKYRPETENWLKKNGIKYNSLIMLDLPSKEERQRLGAHATHKAEAYKKLGLDLFYESERNQAIKIHELTKKPVYCVDTNEMFTKGSIYSAIYGSSGVRKSAIFNMIKTLPIPLYKSLRFFYRLIK</sequence>
<dbReference type="EMBL" id="CAKJTG010000002">
    <property type="protein sequence ID" value="CAG9606585.1"/>
    <property type="molecule type" value="Genomic_DNA"/>
</dbReference>
<dbReference type="SUPFAM" id="SSF53271">
    <property type="entry name" value="PRTase-like"/>
    <property type="match status" value="1"/>
</dbReference>
<dbReference type="AlphaFoldDB" id="A0A9C7L9N3"/>
<proteinExistence type="predicted"/>
<dbReference type="CDD" id="cd06223">
    <property type="entry name" value="PRTases_typeI"/>
    <property type="match status" value="1"/>
</dbReference>
<evidence type="ECO:0000313" key="1">
    <source>
        <dbReference type="EMBL" id="CAG9606585.1"/>
    </source>
</evidence>
<dbReference type="Gene3D" id="3.40.50.1000">
    <property type="entry name" value="HAD superfamily/HAD-like"/>
    <property type="match status" value="1"/>
</dbReference>
<evidence type="ECO:0000313" key="2">
    <source>
        <dbReference type="Proteomes" id="UP000789845"/>
    </source>
</evidence>
<comment type="caution">
    <text evidence="1">The sequence shown here is derived from an EMBL/GenBank/DDBJ whole genome shotgun (WGS) entry which is preliminary data.</text>
</comment>